<keyword evidence="4" id="KW-1185">Reference proteome</keyword>
<dbReference type="STRING" id="147645.A6J80_19085"/>
<reference evidence="5" key="4">
    <citation type="submission" date="2018-07" db="EMBL/GenBank/DDBJ databases">
        <title>Genome Structure of the Opportunistic Pathogen Paracoccus yeei (Alphaproteobacteria) and Identification of Putative Virulence Factors.</title>
        <authorList>
            <person name="Lasek R."/>
            <person name="Szuplewska M."/>
            <person name="Mitura M."/>
            <person name="Decewicz P."/>
            <person name="Chmielowska C."/>
            <person name="Pawlot A."/>
            <person name="Sentkowska D."/>
            <person name="Czarnecki J."/>
            <person name="Bartosik D."/>
        </authorList>
    </citation>
    <scope>NUCLEOTIDE SEQUENCE [LARGE SCALE GENOMIC DNA]</scope>
    <source>
        <strain evidence="5">CCUG 32053</strain>
    </source>
</reference>
<sequence length="78" mass="8494">MSLSRDQVIDHLHRELNIEDPIDGETELFSSGLLDSVSMVGLITFIEEQTGSTIAPGDVTLENFDTVDRIVAYVASLG</sequence>
<dbReference type="RefSeq" id="WP_028719108.1">
    <property type="nucleotide sequence ID" value="NZ_CALTWI010000003.1"/>
</dbReference>
<evidence type="ECO:0000313" key="4">
    <source>
        <dbReference type="Proteomes" id="UP000191257"/>
    </source>
</evidence>
<reference evidence="2" key="2">
    <citation type="submission" date="2017-12" db="EMBL/GenBank/DDBJ databases">
        <title>FDA dAtabase for Regulatory Grade micrObial Sequences (FDA-ARGOS): Supporting development and validation of Infectious Disease Dx tests.</title>
        <authorList>
            <person name="Campos J."/>
            <person name="Goldberg B."/>
            <person name="Tallon L."/>
            <person name="Sadzewicz L."/>
            <person name="Sengamalay N."/>
            <person name="Ott S."/>
            <person name="Godinez A."/>
            <person name="Nagaraj S."/>
            <person name="Vyas G."/>
            <person name="Aluvathingal J."/>
            <person name="Nadendla S."/>
            <person name="Geyer C."/>
            <person name="Nandy P."/>
            <person name="Hobson J."/>
            <person name="Sichtig H."/>
        </authorList>
    </citation>
    <scope>NUCLEOTIDE SEQUENCE</scope>
    <source>
        <strain evidence="2">FDAARGOS_252</strain>
    </source>
</reference>
<dbReference type="EMBL" id="CP020442">
    <property type="protein sequence ID" value="ARC38182.1"/>
    <property type="molecule type" value="Genomic_DNA"/>
</dbReference>
<evidence type="ECO:0000313" key="3">
    <source>
        <dbReference type="EMBL" id="AYF01053.1"/>
    </source>
</evidence>
<dbReference type="InterPro" id="IPR009081">
    <property type="entry name" value="PP-bd_ACP"/>
</dbReference>
<dbReference type="Gene3D" id="1.10.1200.10">
    <property type="entry name" value="ACP-like"/>
    <property type="match status" value="1"/>
</dbReference>
<dbReference type="Pfam" id="PF00550">
    <property type="entry name" value="PP-binding"/>
    <property type="match status" value="1"/>
</dbReference>
<dbReference type="eggNOG" id="ENOG5033F4W">
    <property type="taxonomic scope" value="Bacteria"/>
</dbReference>
<accession>A0A1V0GWJ2</accession>
<evidence type="ECO:0000259" key="1">
    <source>
        <dbReference type="PROSITE" id="PS50075"/>
    </source>
</evidence>
<dbReference type="PROSITE" id="PS50075">
    <property type="entry name" value="CARRIER"/>
    <property type="match status" value="1"/>
</dbReference>
<dbReference type="EMBL" id="CP031078">
    <property type="protein sequence ID" value="AYF01053.1"/>
    <property type="molecule type" value="Genomic_DNA"/>
</dbReference>
<gene>
    <name evidence="2" type="ORF">A6J80_19085</name>
    <name evidence="3" type="ORF">PY32053_01423</name>
</gene>
<reference evidence="3" key="3">
    <citation type="journal article" date="2018" name="Front. Microbiol.">
        <title>Genome Structure of the Opportunistic Pathogen Paracoccus yeei (Alphaproteobacteria) and Identification of Putative Virulence Factors.</title>
        <authorList>
            <person name="Lasek R."/>
            <person name="Szuplewska M."/>
            <person name="Mitura M."/>
            <person name="Decewicz P."/>
            <person name="Chmielowska C."/>
            <person name="Pawlot A."/>
            <person name="Sentkowska D."/>
            <person name="Czarnecki J."/>
            <person name="Bartosik D."/>
        </authorList>
    </citation>
    <scope>NUCLEOTIDE SEQUENCE</scope>
    <source>
        <strain evidence="3">CCUG 32053</strain>
    </source>
</reference>
<dbReference type="OrthoDB" id="7508733at2"/>
<dbReference type="InterPro" id="IPR036736">
    <property type="entry name" value="ACP-like_sf"/>
</dbReference>
<protein>
    <submittedName>
        <fullName evidence="2">Phosphopantetheine-containing protein</fullName>
    </submittedName>
</protein>
<dbReference type="KEGG" id="pye:A6J80_19085"/>
<dbReference type="Proteomes" id="UP000191257">
    <property type="component" value="Chromosome"/>
</dbReference>
<evidence type="ECO:0000313" key="2">
    <source>
        <dbReference type="EMBL" id="ARC38182.1"/>
    </source>
</evidence>
<dbReference type="Proteomes" id="UP000272010">
    <property type="component" value="Chromosome"/>
</dbReference>
<organism evidence="2 4">
    <name type="scientific">Paracoccus yeei</name>
    <dbReference type="NCBI Taxonomy" id="147645"/>
    <lineage>
        <taxon>Bacteria</taxon>
        <taxon>Pseudomonadati</taxon>
        <taxon>Pseudomonadota</taxon>
        <taxon>Alphaproteobacteria</taxon>
        <taxon>Rhodobacterales</taxon>
        <taxon>Paracoccaceae</taxon>
        <taxon>Paracoccus</taxon>
    </lineage>
</organism>
<reference evidence="4" key="1">
    <citation type="submission" date="2017-03" db="EMBL/GenBank/DDBJ databases">
        <title>FDA dAtabase for Regulatory Grade micrObial Sequences (FDA-ARGOS): Supporting development and validation of Infectious Disease Dx tests.</title>
        <authorList>
            <person name="Minogue T."/>
            <person name="Wolcott M."/>
            <person name="Wasieloski L."/>
            <person name="Aguilar W."/>
            <person name="Moore D."/>
            <person name="Tallon L."/>
            <person name="Sadzewicz L."/>
            <person name="Sengamalay N."/>
            <person name="Ott S."/>
            <person name="Godinez A."/>
            <person name="Nagaraj S."/>
            <person name="Nadendla S."/>
            <person name="Geyer C."/>
            <person name="Sichtig H."/>
        </authorList>
    </citation>
    <scope>NUCLEOTIDE SEQUENCE [LARGE SCALE GENOMIC DNA]</scope>
    <source>
        <strain evidence="4">FDAARGOS_252</strain>
    </source>
</reference>
<dbReference type="SUPFAM" id="SSF47336">
    <property type="entry name" value="ACP-like"/>
    <property type="match status" value="1"/>
</dbReference>
<proteinExistence type="predicted"/>
<name>A0A1V0GWJ2_9RHOB</name>
<evidence type="ECO:0000313" key="5">
    <source>
        <dbReference type="Proteomes" id="UP000272010"/>
    </source>
</evidence>
<dbReference type="AlphaFoldDB" id="A0A1V0GWJ2"/>
<feature type="domain" description="Carrier" evidence="1">
    <location>
        <begin position="1"/>
        <end position="78"/>
    </location>
</feature>